<dbReference type="Proteomes" id="UP000236621">
    <property type="component" value="Unassembled WGS sequence"/>
</dbReference>
<evidence type="ECO:0000256" key="1">
    <source>
        <dbReference type="SAM" id="MobiDB-lite"/>
    </source>
</evidence>
<evidence type="ECO:0000313" key="2">
    <source>
        <dbReference type="EMBL" id="PNY24316.1"/>
    </source>
</evidence>
<accession>A0A2K3Q9S8</accession>
<feature type="non-terminal residue" evidence="2">
    <location>
        <position position="1"/>
    </location>
</feature>
<dbReference type="AlphaFoldDB" id="A0A2K3Q9S8"/>
<protein>
    <submittedName>
        <fullName evidence="2">Uncharacterized protein</fullName>
    </submittedName>
</protein>
<comment type="caution">
    <text evidence="2">The sequence shown here is derived from an EMBL/GenBank/DDBJ whole genome shotgun (WGS) entry which is preliminary data.</text>
</comment>
<evidence type="ECO:0000313" key="3">
    <source>
        <dbReference type="Proteomes" id="UP000236621"/>
    </source>
</evidence>
<feature type="non-terminal residue" evidence="2">
    <location>
        <position position="287"/>
    </location>
</feature>
<reference evidence="2 3" key="1">
    <citation type="submission" date="2017-08" db="EMBL/GenBank/DDBJ databases">
        <title>Harnessing the power of phylogenomics to disentangle the directionality and signatures of interkingdom host jumping in the parasitic fungal genus Tolypocladium.</title>
        <authorList>
            <person name="Quandt C.A."/>
            <person name="Patterson W."/>
            <person name="Spatafora J.W."/>
        </authorList>
    </citation>
    <scope>NUCLEOTIDE SEQUENCE [LARGE SCALE GENOMIC DNA]</scope>
    <source>
        <strain evidence="2 3">CBS 113982</strain>
    </source>
</reference>
<feature type="region of interest" description="Disordered" evidence="1">
    <location>
        <begin position="25"/>
        <end position="58"/>
    </location>
</feature>
<name>A0A2K3Q9S8_9HYPO</name>
<keyword evidence="3" id="KW-1185">Reference proteome</keyword>
<sequence>FVPAFGSCDTAHCQEESRAISKPQLCTPRSTASQDALRRPDEHRRRLPRRNGPRAAAGGLARQRVLLLRRPARGDCLHALDQKGRLLLRGRRVPQERADHLRRPAVVDAPRDDVALVRVRVPLAPTTAADTPAGPDAAAVWWVSGSHADAALAAAAYDAARGEGHLGAARPPGRQFLCCCLQPRQAGDDVRGEGAGGLRLRGRGVPHGGEDGVCRSAAAATAESGTTCASGFPRRRAVSAWRLCVRKRLRRELFMRGVRRGEAHGRQPLPRLPSMPLAAAWPWRSDG</sequence>
<dbReference type="OrthoDB" id="10660161at2759"/>
<proteinExistence type="predicted"/>
<gene>
    <name evidence="2" type="ORF">TCAP_05747</name>
</gene>
<organism evidence="2 3">
    <name type="scientific">Tolypocladium capitatum</name>
    <dbReference type="NCBI Taxonomy" id="45235"/>
    <lineage>
        <taxon>Eukaryota</taxon>
        <taxon>Fungi</taxon>
        <taxon>Dikarya</taxon>
        <taxon>Ascomycota</taxon>
        <taxon>Pezizomycotina</taxon>
        <taxon>Sordariomycetes</taxon>
        <taxon>Hypocreomycetidae</taxon>
        <taxon>Hypocreales</taxon>
        <taxon>Ophiocordycipitaceae</taxon>
        <taxon>Tolypocladium</taxon>
    </lineage>
</organism>
<dbReference type="EMBL" id="NRSZ01000916">
    <property type="protein sequence ID" value="PNY24316.1"/>
    <property type="molecule type" value="Genomic_DNA"/>
</dbReference>